<dbReference type="InterPro" id="IPR027417">
    <property type="entry name" value="P-loop_NTPase"/>
</dbReference>
<keyword evidence="9" id="KW-1185">Reference proteome</keyword>
<dbReference type="InterPro" id="IPR001611">
    <property type="entry name" value="Leu-rich_rpt"/>
</dbReference>
<evidence type="ECO:0000256" key="2">
    <source>
        <dbReference type="ARBA" id="ARBA00008665"/>
    </source>
</evidence>
<dbReference type="SUPFAM" id="SSF52047">
    <property type="entry name" value="RNI-like"/>
    <property type="match status" value="1"/>
</dbReference>
<name>A0A6G1Q323_CHAAH</name>
<evidence type="ECO:0000256" key="4">
    <source>
        <dbReference type="ARBA" id="ARBA00022737"/>
    </source>
</evidence>
<gene>
    <name evidence="8" type="ORF">EXN66_Car012701</name>
</gene>
<dbReference type="Pfam" id="PF13516">
    <property type="entry name" value="LRR_6"/>
    <property type="match status" value="2"/>
</dbReference>
<dbReference type="InterPro" id="IPR050637">
    <property type="entry name" value="NLRP_innate_immun_reg"/>
</dbReference>
<evidence type="ECO:0000256" key="1">
    <source>
        <dbReference type="ARBA" id="ARBA00004496"/>
    </source>
</evidence>
<dbReference type="InterPro" id="IPR032675">
    <property type="entry name" value="LRR_dom_sf"/>
</dbReference>
<dbReference type="InterPro" id="IPR007111">
    <property type="entry name" value="NACHT_NTPase"/>
</dbReference>
<reference evidence="9" key="2">
    <citation type="submission" date="2019-02" db="EMBL/GenBank/DDBJ databases">
        <title>Opniocepnalus argus Var Kimnra genome.</title>
        <authorList>
            <person name="Zhou C."/>
            <person name="Xiao S."/>
        </authorList>
    </citation>
    <scope>NUCLEOTIDE SEQUENCE [LARGE SCALE GENOMIC DNA]</scope>
</reference>
<dbReference type="AlphaFoldDB" id="A0A6G1Q323"/>
<evidence type="ECO:0000313" key="9">
    <source>
        <dbReference type="Proteomes" id="UP000503349"/>
    </source>
</evidence>
<dbReference type="PANTHER" id="PTHR45690:SF19">
    <property type="entry name" value="NACHT, LRR AND PYD DOMAINS-CONTAINING PROTEIN 3"/>
    <property type="match status" value="1"/>
</dbReference>
<keyword evidence="4" id="KW-0677">Repeat</keyword>
<dbReference type="SUPFAM" id="SSF52540">
    <property type="entry name" value="P-loop containing nucleoside triphosphate hydrolases"/>
    <property type="match status" value="1"/>
</dbReference>
<evidence type="ECO:0000256" key="6">
    <source>
        <dbReference type="ARBA" id="ARBA00022840"/>
    </source>
</evidence>
<comment type="similarity">
    <text evidence="2">Belongs to the NLRP family.</text>
</comment>
<keyword evidence="3" id="KW-0963">Cytoplasm</keyword>
<evidence type="ECO:0000313" key="8">
    <source>
        <dbReference type="EMBL" id="KAF3697021.1"/>
    </source>
</evidence>
<dbReference type="Gene3D" id="3.80.10.10">
    <property type="entry name" value="Ribonuclease Inhibitor"/>
    <property type="match status" value="1"/>
</dbReference>
<dbReference type="SMART" id="SM00368">
    <property type="entry name" value="LRR_RI"/>
    <property type="match status" value="6"/>
</dbReference>
<evidence type="ECO:0000256" key="3">
    <source>
        <dbReference type="ARBA" id="ARBA00022490"/>
    </source>
</evidence>
<dbReference type="Pfam" id="PF05729">
    <property type="entry name" value="NACHT"/>
    <property type="match status" value="1"/>
</dbReference>
<dbReference type="Gene3D" id="3.40.50.300">
    <property type="entry name" value="P-loop containing nucleotide triphosphate hydrolases"/>
    <property type="match status" value="1"/>
</dbReference>
<evidence type="ECO:0000256" key="5">
    <source>
        <dbReference type="ARBA" id="ARBA00022741"/>
    </source>
</evidence>
<accession>A0A6G1Q323</accession>
<dbReference type="Proteomes" id="UP000503349">
    <property type="component" value="Chromosome 12"/>
</dbReference>
<protein>
    <submittedName>
        <fullName evidence="8">NACHT, LRR and PYD domains-containing protein 3</fullName>
    </submittedName>
</protein>
<evidence type="ECO:0000259" key="7">
    <source>
        <dbReference type="PROSITE" id="PS50837"/>
    </source>
</evidence>
<dbReference type="EMBL" id="CM015723">
    <property type="protein sequence ID" value="KAF3697021.1"/>
    <property type="molecule type" value="Genomic_DNA"/>
</dbReference>
<dbReference type="PROSITE" id="PS50837">
    <property type="entry name" value="NACHT"/>
    <property type="match status" value="1"/>
</dbReference>
<comment type="subcellular location">
    <subcellularLocation>
        <location evidence="1">Cytoplasm</location>
    </subcellularLocation>
</comment>
<keyword evidence="5" id="KW-0547">Nucleotide-binding</keyword>
<dbReference type="GO" id="GO:0005524">
    <property type="term" value="F:ATP binding"/>
    <property type="evidence" value="ECO:0007669"/>
    <property type="project" value="UniProtKB-KW"/>
</dbReference>
<reference evidence="8 9" key="1">
    <citation type="submission" date="2019-02" db="EMBL/GenBank/DDBJ databases">
        <title>Opniocepnalus argus genome.</title>
        <authorList>
            <person name="Zhou C."/>
            <person name="Xiao S."/>
        </authorList>
    </citation>
    <scope>NUCLEOTIDE SEQUENCE [LARGE SCALE GENOMIC DNA]</scope>
    <source>
        <strain evidence="8">OARG1902GOOAL</strain>
        <tissue evidence="8">Muscle</tissue>
    </source>
</reference>
<sequence>MDKETVLTHILNSKGMSTLLGGKLPANVITNNEYILPLTSEALVTDRNIDNNLSSLDQCIGSTLSGEVKTVILVGPEGSGKTTALQKLIVDWAKGEHLQNFSYVFYFRLREISSLEGMLSLETFMQQHQSHFPPQDMPLLLQKPEDALFLFDDLDQYRHSLDPSIHSLCSDPSQAVSVTCLMASLLHGSLLKGAAFLVATRPTACLEFLSGTSVELLGFLKPQREVYFNRFFNDQSAANKALMHMERTLGFYDFCNSPRFCWTICSIYKSLMDAGGNLPETLSQLYVDIMVYLIKPLSLSKDCNRDLVLALGRMASHCCYDQHPSCTREEMVSFGFQQFLSSVGVFLAIGGDLEHYTCVFSFHSQLMLEFILATCFFLDKSTSEVVEKMFEKHKGHTNVLDLFLSGLSEPIQHRPLETMLGEFNSDQVMNFKFWFKSSSEAALKGFYKDMHYRCFHLLHQAQNESLVKEIITSSALMGMSYGDLSLPDCVALSYVVTCLGEMKQLNLYHTRNLTEEKAQVLAPAMSLSHKIILSNSSLNPGAVPHLASALCRGITKELDLSHTNIGDEKFRSLCVGLRDCELHKLKLFDNELTGACCPYLKQALMSEHCSLSELDLSVNDLDQEGALLLCQALSRPGCPIEKLGLKRCELTQSIFKELGSLLRSGTSQLKSLIVGINKVGDQGVKYLWDAVSHRSCLLQELDVEMTDLTDACVEDVCVAIRTSKTLKSLEMRNNSLTDASVPVLVKVMQDSEIMQEMNLKYNNFSEDVFDTLEECKKIRY</sequence>
<dbReference type="GO" id="GO:0005829">
    <property type="term" value="C:cytosol"/>
    <property type="evidence" value="ECO:0007669"/>
    <property type="project" value="UniProtKB-SubCell"/>
</dbReference>
<organism evidence="8 9">
    <name type="scientific">Channa argus</name>
    <name type="common">Northern snakehead</name>
    <name type="synonym">Ophicephalus argus</name>
    <dbReference type="NCBI Taxonomy" id="215402"/>
    <lineage>
        <taxon>Eukaryota</taxon>
        <taxon>Metazoa</taxon>
        <taxon>Chordata</taxon>
        <taxon>Craniata</taxon>
        <taxon>Vertebrata</taxon>
        <taxon>Euteleostomi</taxon>
        <taxon>Actinopterygii</taxon>
        <taxon>Neopterygii</taxon>
        <taxon>Teleostei</taxon>
        <taxon>Neoteleostei</taxon>
        <taxon>Acanthomorphata</taxon>
        <taxon>Anabantaria</taxon>
        <taxon>Anabantiformes</taxon>
        <taxon>Channoidei</taxon>
        <taxon>Channidae</taxon>
        <taxon>Channa</taxon>
    </lineage>
</organism>
<dbReference type="PANTHER" id="PTHR45690">
    <property type="entry name" value="NACHT, LRR AND PYD DOMAINS-CONTAINING PROTEIN 12"/>
    <property type="match status" value="1"/>
</dbReference>
<keyword evidence="6" id="KW-0067">ATP-binding</keyword>
<proteinExistence type="inferred from homology"/>
<feature type="domain" description="NACHT" evidence="7">
    <location>
        <begin position="69"/>
        <end position="204"/>
    </location>
</feature>